<accession>A0A915KU70</accession>
<evidence type="ECO:0000313" key="3">
    <source>
        <dbReference type="WBParaSite" id="nRc.2.0.1.t42471-RA"/>
    </source>
</evidence>
<organism evidence="2 3">
    <name type="scientific">Romanomermis culicivorax</name>
    <name type="common">Nematode worm</name>
    <dbReference type="NCBI Taxonomy" id="13658"/>
    <lineage>
        <taxon>Eukaryota</taxon>
        <taxon>Metazoa</taxon>
        <taxon>Ecdysozoa</taxon>
        <taxon>Nematoda</taxon>
        <taxon>Enoplea</taxon>
        <taxon>Dorylaimia</taxon>
        <taxon>Mermithida</taxon>
        <taxon>Mermithoidea</taxon>
        <taxon>Mermithidae</taxon>
        <taxon>Romanomermis</taxon>
    </lineage>
</organism>
<dbReference type="Proteomes" id="UP000887565">
    <property type="component" value="Unplaced"/>
</dbReference>
<sequence>MTEKGDREQLSSSDDKKKKEEEENEHALYSLSSNFFTTGLIDDKGQILEPRMLPRHYPFDELALKRSGYVDSQCHHRTVSDLEKQRQQKITSDSTSGGVDGRVKLSTTTTSSDEPILPQNEEKLESKIASTKSKPVKMNIQGHLNIRQKNLGGQCIPKTMRITVGGNVKSHFSIEITETKKTIALSFESTTEVVT</sequence>
<protein>
    <submittedName>
        <fullName evidence="3">Uncharacterized protein</fullName>
    </submittedName>
</protein>
<feature type="compositionally biased region" description="Basic and acidic residues" evidence="1">
    <location>
        <begin position="1"/>
        <end position="21"/>
    </location>
</feature>
<proteinExistence type="predicted"/>
<keyword evidence="2" id="KW-1185">Reference proteome</keyword>
<dbReference type="AlphaFoldDB" id="A0A915KU70"/>
<feature type="region of interest" description="Disordered" evidence="1">
    <location>
        <begin position="79"/>
        <end position="116"/>
    </location>
</feature>
<dbReference type="WBParaSite" id="nRc.2.0.1.t42471-RA">
    <property type="protein sequence ID" value="nRc.2.0.1.t42471-RA"/>
    <property type="gene ID" value="nRc.2.0.1.g42471"/>
</dbReference>
<feature type="compositionally biased region" description="Polar residues" evidence="1">
    <location>
        <begin position="88"/>
        <end position="97"/>
    </location>
</feature>
<feature type="region of interest" description="Disordered" evidence="1">
    <location>
        <begin position="1"/>
        <end position="29"/>
    </location>
</feature>
<evidence type="ECO:0000256" key="1">
    <source>
        <dbReference type="SAM" id="MobiDB-lite"/>
    </source>
</evidence>
<name>A0A915KU70_ROMCU</name>
<evidence type="ECO:0000313" key="2">
    <source>
        <dbReference type="Proteomes" id="UP000887565"/>
    </source>
</evidence>
<reference evidence="3" key="1">
    <citation type="submission" date="2022-11" db="UniProtKB">
        <authorList>
            <consortium name="WormBaseParasite"/>
        </authorList>
    </citation>
    <scope>IDENTIFICATION</scope>
</reference>